<protein>
    <submittedName>
        <fullName evidence="1">Uncharacterized protein</fullName>
    </submittedName>
</protein>
<reference evidence="1 2" key="1">
    <citation type="journal article" date="2017" name="Curr. Biol.">
        <title>Genome architecture and evolution of a unichromosomal asexual nematode.</title>
        <authorList>
            <person name="Fradin H."/>
            <person name="Zegar C."/>
            <person name="Gutwein M."/>
            <person name="Lucas J."/>
            <person name="Kovtun M."/>
            <person name="Corcoran D."/>
            <person name="Baugh L.R."/>
            <person name="Kiontke K."/>
            <person name="Gunsalus K."/>
            <person name="Fitch D.H."/>
            <person name="Piano F."/>
        </authorList>
    </citation>
    <scope>NUCLEOTIDE SEQUENCE [LARGE SCALE GENOMIC DNA]</scope>
    <source>
        <strain evidence="1">PF1309</strain>
    </source>
</reference>
<accession>A0A2A2KBZ1</accession>
<dbReference type="AlphaFoldDB" id="A0A2A2KBZ1"/>
<name>A0A2A2KBZ1_9BILA</name>
<keyword evidence="2" id="KW-1185">Reference proteome</keyword>
<sequence>MDVQGVVGNAGAEKTQCLVLVIHGDPAATFAHECEVFGFIHHVAVGQPGEVRQLPECLGGGAFQGRERWNIIGESRADRHGGHKTFRHGR</sequence>
<evidence type="ECO:0000313" key="1">
    <source>
        <dbReference type="EMBL" id="PAV71437.1"/>
    </source>
</evidence>
<comment type="caution">
    <text evidence="1">The sequence shown here is derived from an EMBL/GenBank/DDBJ whole genome shotgun (WGS) entry which is preliminary data.</text>
</comment>
<organism evidence="1 2">
    <name type="scientific">Diploscapter pachys</name>
    <dbReference type="NCBI Taxonomy" id="2018661"/>
    <lineage>
        <taxon>Eukaryota</taxon>
        <taxon>Metazoa</taxon>
        <taxon>Ecdysozoa</taxon>
        <taxon>Nematoda</taxon>
        <taxon>Chromadorea</taxon>
        <taxon>Rhabditida</taxon>
        <taxon>Rhabditina</taxon>
        <taxon>Rhabditomorpha</taxon>
        <taxon>Rhabditoidea</taxon>
        <taxon>Rhabditidae</taxon>
        <taxon>Diploscapter</taxon>
    </lineage>
</organism>
<proteinExistence type="predicted"/>
<gene>
    <name evidence="1" type="ORF">WR25_21785</name>
</gene>
<dbReference type="Proteomes" id="UP000218231">
    <property type="component" value="Unassembled WGS sequence"/>
</dbReference>
<dbReference type="EMBL" id="LIAE01009031">
    <property type="protein sequence ID" value="PAV71437.1"/>
    <property type="molecule type" value="Genomic_DNA"/>
</dbReference>
<evidence type="ECO:0000313" key="2">
    <source>
        <dbReference type="Proteomes" id="UP000218231"/>
    </source>
</evidence>